<comment type="caution">
    <text evidence="4">The sequence shown here is derived from an EMBL/GenBank/DDBJ whole genome shotgun (WGS) entry which is preliminary data.</text>
</comment>
<dbReference type="InterPro" id="IPR050491">
    <property type="entry name" value="AmpC-like"/>
</dbReference>
<dbReference type="Pfam" id="PF00144">
    <property type="entry name" value="Beta-lactamase"/>
    <property type="match status" value="1"/>
</dbReference>
<dbReference type="PANTHER" id="PTHR46825">
    <property type="entry name" value="D-ALANYL-D-ALANINE-CARBOXYPEPTIDASE/ENDOPEPTIDASE AMPH"/>
    <property type="match status" value="1"/>
</dbReference>
<sequence length="568" mass="62121">MRTFRVPRFLALLAVAVVLTTSGGATAAIAAAKPTAANDAAIVQRLDALLVPLFPADQPGAAILVARNGKPIYRRAFGLANLESKTPVRPEMEFRLASVTKQFTSALVMQLVEQGKLDLDADVTRYLPDFPTHGERITIQHLLTHTAGLSDLTSNPEFMARREQAHSSQQLLDQFKDKPLGFKPGSRWAYSNSGYILLGAVIEKVTGRTYAQCLESQIFAPIGMTHSRYGTDEPASANETRGYRRDAGKRLPAEPISMTVPFAAGAIVSSVDDLLKWDNALTAGKVMKPASLARTMAPVTLADGKSSSYGFGWVMSNYEGHRIEQHNGGIDGFLANVVRIPDDRLYVAMLVNDESPSFNADFLAAKLTAIAVGKPLPEPGAHSMTPEQLDRFVGVYAVDSATSRAIVRKDRKLYSQRRGGGELELFPTSDSTFGMVDRIARLTFRRGPDGKIDRVVMNQSGLEQTYRRTDELLPNARITVALTPAQIDACVGVYELTPQFKITVAREDTKVYAQATGQPRFEIFAESPTRFYLTAVDAQIEFEPGDDGRMKTMTLRQGGNDTVGKRVE</sequence>
<proteinExistence type="predicted"/>
<organism evidence="4 5">
    <name type="scientific">Eiseniibacteriota bacterium</name>
    <dbReference type="NCBI Taxonomy" id="2212470"/>
    <lineage>
        <taxon>Bacteria</taxon>
        <taxon>Candidatus Eiseniibacteriota</taxon>
    </lineage>
</organism>
<name>A0A849SP66_UNCEI</name>
<feature type="chain" id="PRO_5032809863" evidence="1">
    <location>
        <begin position="28"/>
        <end position="568"/>
    </location>
</feature>
<keyword evidence="4" id="KW-0378">Hydrolase</keyword>
<evidence type="ECO:0000313" key="4">
    <source>
        <dbReference type="EMBL" id="NOT33725.1"/>
    </source>
</evidence>
<accession>A0A849SP66</accession>
<dbReference type="GO" id="GO:0016787">
    <property type="term" value="F:hydrolase activity"/>
    <property type="evidence" value="ECO:0007669"/>
    <property type="project" value="UniProtKB-KW"/>
</dbReference>
<evidence type="ECO:0000313" key="5">
    <source>
        <dbReference type="Proteomes" id="UP000580839"/>
    </source>
</evidence>
<dbReference type="SUPFAM" id="SSF56601">
    <property type="entry name" value="beta-lactamase/transpeptidase-like"/>
    <property type="match status" value="1"/>
</dbReference>
<keyword evidence="1" id="KW-0732">Signal</keyword>
<feature type="domain" description="Beta-lactamase-related" evidence="2">
    <location>
        <begin position="58"/>
        <end position="365"/>
    </location>
</feature>
<protein>
    <submittedName>
        <fullName evidence="4">Serine hydrolase</fullName>
    </submittedName>
</protein>
<dbReference type="InterPro" id="IPR012338">
    <property type="entry name" value="Beta-lactam/transpept-like"/>
</dbReference>
<dbReference type="PANTHER" id="PTHR46825:SF9">
    <property type="entry name" value="BETA-LACTAMASE-RELATED DOMAIN-CONTAINING PROTEIN"/>
    <property type="match status" value="1"/>
</dbReference>
<dbReference type="InterPro" id="IPR021860">
    <property type="entry name" value="Peptidase_S12_Pab87-rel_C"/>
</dbReference>
<feature type="domain" description="Peptidase S12 Pab87-related C-terminal" evidence="3">
    <location>
        <begin position="479"/>
        <end position="556"/>
    </location>
</feature>
<dbReference type="InterPro" id="IPR001466">
    <property type="entry name" value="Beta-lactam-related"/>
</dbReference>
<evidence type="ECO:0000259" key="2">
    <source>
        <dbReference type="Pfam" id="PF00144"/>
    </source>
</evidence>
<dbReference type="EMBL" id="JABFRW010000070">
    <property type="protein sequence ID" value="NOT33725.1"/>
    <property type="molecule type" value="Genomic_DNA"/>
</dbReference>
<evidence type="ECO:0000256" key="1">
    <source>
        <dbReference type="SAM" id="SignalP"/>
    </source>
</evidence>
<dbReference type="Gene3D" id="3.40.710.10">
    <property type="entry name" value="DD-peptidase/beta-lactamase superfamily"/>
    <property type="match status" value="1"/>
</dbReference>
<reference evidence="4 5" key="1">
    <citation type="submission" date="2020-04" db="EMBL/GenBank/DDBJ databases">
        <title>Metagenomic profiling of ammonia- and methane-oxidizing microorganisms in a Dutch drinking water treatment plant.</title>
        <authorList>
            <person name="Poghosyan L."/>
            <person name="Leucker S."/>
        </authorList>
    </citation>
    <scope>NUCLEOTIDE SEQUENCE [LARGE SCALE GENOMIC DNA]</scope>
    <source>
        <strain evidence="4">S-RSF-IL-03</strain>
    </source>
</reference>
<evidence type="ECO:0000259" key="3">
    <source>
        <dbReference type="Pfam" id="PF11954"/>
    </source>
</evidence>
<dbReference type="Pfam" id="PF11954">
    <property type="entry name" value="DUF3471"/>
    <property type="match status" value="1"/>
</dbReference>
<feature type="signal peptide" evidence="1">
    <location>
        <begin position="1"/>
        <end position="27"/>
    </location>
</feature>
<dbReference type="AlphaFoldDB" id="A0A849SP66"/>
<dbReference type="Proteomes" id="UP000580839">
    <property type="component" value="Unassembled WGS sequence"/>
</dbReference>
<gene>
    <name evidence="4" type="ORF">HOP12_06080</name>
</gene>